<evidence type="ECO:0000256" key="2">
    <source>
        <dbReference type="ARBA" id="ARBA00001966"/>
    </source>
</evidence>
<evidence type="ECO:0000256" key="15">
    <source>
        <dbReference type="ARBA" id="ARBA00030800"/>
    </source>
</evidence>
<evidence type="ECO:0000256" key="12">
    <source>
        <dbReference type="ARBA" id="ARBA00023012"/>
    </source>
</evidence>
<evidence type="ECO:0000256" key="17">
    <source>
        <dbReference type="SAM" id="Phobius"/>
    </source>
</evidence>
<dbReference type="GO" id="GO:0046872">
    <property type="term" value="F:metal ion binding"/>
    <property type="evidence" value="ECO:0007669"/>
    <property type="project" value="UniProtKB-KW"/>
</dbReference>
<evidence type="ECO:0000256" key="10">
    <source>
        <dbReference type="ARBA" id="ARBA00022777"/>
    </source>
</evidence>
<dbReference type="InterPro" id="IPR017205">
    <property type="entry name" value="Sig_transdc_His_kinase_ChrS"/>
</dbReference>
<evidence type="ECO:0000256" key="11">
    <source>
        <dbReference type="ARBA" id="ARBA00023004"/>
    </source>
</evidence>
<dbReference type="PIRSF" id="PIRSF037434">
    <property type="entry name" value="STHK_ChrS"/>
    <property type="match status" value="1"/>
</dbReference>
<keyword evidence="12" id="KW-0902">Two-component regulatory system</keyword>
<name>A0A544Y637_9ACTN</name>
<dbReference type="InterPro" id="IPR004358">
    <property type="entry name" value="Sig_transdc_His_kin-like_C"/>
</dbReference>
<keyword evidence="16" id="KW-0175">Coiled coil</keyword>
<comment type="catalytic activity">
    <reaction evidence="1">
        <text>ATP + protein L-histidine = ADP + protein N-phospho-L-histidine.</text>
        <dbReference type="EC" id="2.7.13.3"/>
    </reaction>
</comment>
<dbReference type="Gene3D" id="1.20.5.1930">
    <property type="match status" value="1"/>
</dbReference>
<comment type="function">
    <text evidence="14">Member of the two-component regulatory system NreB/NreC involved in the control of dissimilatory nitrate/nitrite reduction in response to oxygen. NreB functions as a direct oxygen sensor histidine kinase which is autophosphorylated, in the absence of oxygen, probably at the conserved histidine residue, and transfers its phosphate group probably to a conserved aspartate residue of NreC. NreB/NreC activates the expression of the nitrate (narGHJI) and nitrite (nir) reductase operons, as well as the putative nitrate transporter gene narT.</text>
</comment>
<feature type="transmembrane region" description="Helical" evidence="17">
    <location>
        <begin position="143"/>
        <end position="161"/>
    </location>
</feature>
<dbReference type="GO" id="GO:0000155">
    <property type="term" value="F:phosphorelay sensor kinase activity"/>
    <property type="evidence" value="ECO:0007669"/>
    <property type="project" value="InterPro"/>
</dbReference>
<evidence type="ECO:0000256" key="14">
    <source>
        <dbReference type="ARBA" id="ARBA00024827"/>
    </source>
</evidence>
<keyword evidence="7" id="KW-0963">Cytoplasm</keyword>
<evidence type="ECO:0000256" key="16">
    <source>
        <dbReference type="SAM" id="Coils"/>
    </source>
</evidence>
<feature type="transmembrane region" description="Helical" evidence="17">
    <location>
        <begin position="114"/>
        <end position="131"/>
    </location>
</feature>
<dbReference type="PANTHER" id="PTHR24421">
    <property type="entry name" value="NITRATE/NITRITE SENSOR PROTEIN NARX-RELATED"/>
    <property type="match status" value="1"/>
</dbReference>
<gene>
    <name evidence="19" type="ORF">FLX08_36540</name>
</gene>
<dbReference type="GO" id="GO:0051539">
    <property type="term" value="F:4 iron, 4 sulfur cluster binding"/>
    <property type="evidence" value="ECO:0007669"/>
    <property type="project" value="UniProtKB-KW"/>
</dbReference>
<keyword evidence="8" id="KW-0808">Transferase</keyword>
<evidence type="ECO:0000256" key="13">
    <source>
        <dbReference type="ARBA" id="ARBA00023014"/>
    </source>
</evidence>
<feature type="domain" description="Histidine kinase" evidence="18">
    <location>
        <begin position="320"/>
        <end position="411"/>
    </location>
</feature>
<dbReference type="AlphaFoldDB" id="A0A544Y637"/>
<keyword evidence="10 19" id="KW-0418">Kinase</keyword>
<proteinExistence type="predicted"/>
<evidence type="ECO:0000256" key="3">
    <source>
        <dbReference type="ARBA" id="ARBA00004496"/>
    </source>
</evidence>
<evidence type="ECO:0000256" key="6">
    <source>
        <dbReference type="ARBA" id="ARBA00022485"/>
    </source>
</evidence>
<dbReference type="Pfam" id="PF02518">
    <property type="entry name" value="HATPase_c"/>
    <property type="match status" value="1"/>
</dbReference>
<evidence type="ECO:0000256" key="4">
    <source>
        <dbReference type="ARBA" id="ARBA00012438"/>
    </source>
</evidence>
<dbReference type="InterPro" id="IPR050482">
    <property type="entry name" value="Sensor_HK_TwoCompSys"/>
</dbReference>
<dbReference type="PROSITE" id="PS50109">
    <property type="entry name" value="HIS_KIN"/>
    <property type="match status" value="1"/>
</dbReference>
<evidence type="ECO:0000256" key="9">
    <source>
        <dbReference type="ARBA" id="ARBA00022723"/>
    </source>
</evidence>
<dbReference type="GO" id="GO:0046983">
    <property type="term" value="F:protein dimerization activity"/>
    <property type="evidence" value="ECO:0007669"/>
    <property type="project" value="InterPro"/>
</dbReference>
<protein>
    <recommendedName>
        <fullName evidence="5">Oxygen sensor histidine kinase NreB</fullName>
        <ecNumber evidence="4">2.7.13.3</ecNumber>
    </recommendedName>
    <alternativeName>
        <fullName evidence="15">Nitrogen regulation protein B</fullName>
    </alternativeName>
</protein>
<evidence type="ECO:0000256" key="1">
    <source>
        <dbReference type="ARBA" id="ARBA00000085"/>
    </source>
</evidence>
<keyword evidence="13" id="KW-0411">Iron-sulfur</keyword>
<dbReference type="InterPro" id="IPR003594">
    <property type="entry name" value="HATPase_dom"/>
</dbReference>
<dbReference type="InterPro" id="IPR011712">
    <property type="entry name" value="Sig_transdc_His_kin_sub3_dim/P"/>
</dbReference>
<comment type="cofactor">
    <cofactor evidence="2">
        <name>[4Fe-4S] cluster</name>
        <dbReference type="ChEBI" id="CHEBI:49883"/>
    </cofactor>
</comment>
<evidence type="ECO:0000256" key="5">
    <source>
        <dbReference type="ARBA" id="ARBA00017322"/>
    </source>
</evidence>
<comment type="subcellular location">
    <subcellularLocation>
        <location evidence="3">Cytoplasm</location>
    </subcellularLocation>
</comment>
<keyword evidence="11" id="KW-0408">Iron</keyword>
<dbReference type="GO" id="GO:0016020">
    <property type="term" value="C:membrane"/>
    <property type="evidence" value="ECO:0007669"/>
    <property type="project" value="InterPro"/>
</dbReference>
<sequence>MAGPAGWEQRFLPMVTVVPYVLLAVMAAVTIAFKHDQPGSLAVDLVLCAAAALWSLALFTLRPAWRDRTGVMGVFLAGLVVFGLVMVLRNPWFGLYTPALYFYAYRIIGWPRELYFIAGVAVVAGTAQAAGLDTGSWAGRLEFLGILIVNVAPMCLLAWMGEIGGRYYDSREEALREAREANSRLAAALAENGALQERLVEQARAAGVLDERARMAREIHDTLAQGLTGIVTQLQAAEHAADDPAAWRRHHAAATALARESLTEARRSVNELRPEPLETGRLADAVSEVAAKWSARHSVPAQVTVTGETRTMRPEAEVALLRVAQESLANAAKHAGTVTRVGITLSYMDRQVALDVRDDGGGFDPAAQAERDGGFGLVAMRQRVEALSGTLQIESEMGGGTGISACLPVEAPEVRS</sequence>
<feature type="transmembrane region" description="Helical" evidence="17">
    <location>
        <begin position="71"/>
        <end position="93"/>
    </location>
</feature>
<reference evidence="19 20" key="1">
    <citation type="submission" date="2019-07" db="EMBL/GenBank/DDBJ databases">
        <title>Microbispora hainanensis DSM 45428.</title>
        <authorList>
            <person name="Thawai C."/>
        </authorList>
    </citation>
    <scope>NUCLEOTIDE SEQUENCE [LARGE SCALE GENOMIC DNA]</scope>
    <source>
        <strain evidence="19 20">DSM 45428</strain>
    </source>
</reference>
<dbReference type="SUPFAM" id="SSF55874">
    <property type="entry name" value="ATPase domain of HSP90 chaperone/DNA topoisomerase II/histidine kinase"/>
    <property type="match status" value="1"/>
</dbReference>
<dbReference type="InterPro" id="IPR005467">
    <property type="entry name" value="His_kinase_dom"/>
</dbReference>
<dbReference type="Gene3D" id="3.30.565.10">
    <property type="entry name" value="Histidine kinase-like ATPase, C-terminal domain"/>
    <property type="match status" value="1"/>
</dbReference>
<keyword evidence="17" id="KW-0812">Transmembrane</keyword>
<accession>A0A544Y637</accession>
<dbReference type="Pfam" id="PF07730">
    <property type="entry name" value="HisKA_3"/>
    <property type="match status" value="1"/>
</dbReference>
<dbReference type="EMBL" id="VIRM01000072">
    <property type="protein sequence ID" value="TQS12032.1"/>
    <property type="molecule type" value="Genomic_DNA"/>
</dbReference>
<feature type="transmembrane region" description="Helical" evidence="17">
    <location>
        <begin position="45"/>
        <end position="65"/>
    </location>
</feature>
<dbReference type="PANTHER" id="PTHR24421:SF62">
    <property type="entry name" value="SENSORY TRANSDUCTION HISTIDINE KINASE"/>
    <property type="match status" value="1"/>
</dbReference>
<evidence type="ECO:0000259" key="18">
    <source>
        <dbReference type="PROSITE" id="PS50109"/>
    </source>
</evidence>
<dbReference type="Proteomes" id="UP000316541">
    <property type="component" value="Unassembled WGS sequence"/>
</dbReference>
<feature type="transmembrane region" description="Helical" evidence="17">
    <location>
        <begin position="12"/>
        <end position="33"/>
    </location>
</feature>
<evidence type="ECO:0000256" key="7">
    <source>
        <dbReference type="ARBA" id="ARBA00022490"/>
    </source>
</evidence>
<dbReference type="RefSeq" id="WP_142624838.1">
    <property type="nucleotide sequence ID" value="NZ_VIRM01000072.1"/>
</dbReference>
<keyword evidence="9" id="KW-0479">Metal-binding</keyword>
<dbReference type="GO" id="GO:0005737">
    <property type="term" value="C:cytoplasm"/>
    <property type="evidence" value="ECO:0007669"/>
    <property type="project" value="UniProtKB-SubCell"/>
</dbReference>
<dbReference type="SMART" id="SM00387">
    <property type="entry name" value="HATPase_c"/>
    <property type="match status" value="1"/>
</dbReference>
<keyword evidence="17" id="KW-1133">Transmembrane helix</keyword>
<evidence type="ECO:0000256" key="8">
    <source>
        <dbReference type="ARBA" id="ARBA00022679"/>
    </source>
</evidence>
<evidence type="ECO:0000313" key="19">
    <source>
        <dbReference type="EMBL" id="TQS12032.1"/>
    </source>
</evidence>
<organism evidence="19 20">
    <name type="scientific">Microbispora hainanensis</name>
    <dbReference type="NCBI Taxonomy" id="568844"/>
    <lineage>
        <taxon>Bacteria</taxon>
        <taxon>Bacillati</taxon>
        <taxon>Actinomycetota</taxon>
        <taxon>Actinomycetes</taxon>
        <taxon>Streptosporangiales</taxon>
        <taxon>Streptosporangiaceae</taxon>
        <taxon>Microbispora</taxon>
    </lineage>
</organism>
<dbReference type="InterPro" id="IPR036890">
    <property type="entry name" value="HATPase_C_sf"/>
</dbReference>
<evidence type="ECO:0000313" key="20">
    <source>
        <dbReference type="Proteomes" id="UP000316541"/>
    </source>
</evidence>
<keyword evidence="17" id="KW-0472">Membrane</keyword>
<dbReference type="PRINTS" id="PR00344">
    <property type="entry name" value="BCTRLSENSOR"/>
</dbReference>
<dbReference type="CDD" id="cd16917">
    <property type="entry name" value="HATPase_UhpB-NarQ-NarX-like"/>
    <property type="match status" value="1"/>
</dbReference>
<dbReference type="EC" id="2.7.13.3" evidence="4"/>
<keyword evidence="6" id="KW-0004">4Fe-4S</keyword>
<comment type="caution">
    <text evidence="19">The sequence shown here is derived from an EMBL/GenBank/DDBJ whole genome shotgun (WGS) entry which is preliminary data.</text>
</comment>
<feature type="coiled-coil region" evidence="16">
    <location>
        <begin position="171"/>
        <end position="198"/>
    </location>
</feature>